<reference evidence="4 5" key="1">
    <citation type="submission" date="2024-04" db="EMBL/GenBank/DDBJ databases">
        <title>Tritrichomonas musculus Genome.</title>
        <authorList>
            <person name="Alves-Ferreira E."/>
            <person name="Grigg M."/>
            <person name="Lorenzi H."/>
            <person name="Galac M."/>
        </authorList>
    </citation>
    <scope>NUCLEOTIDE SEQUENCE [LARGE SCALE GENOMIC DNA]</scope>
    <source>
        <strain evidence="4 5">EAF2021</strain>
    </source>
</reference>
<evidence type="ECO:0008006" key="6">
    <source>
        <dbReference type="Google" id="ProtNLM"/>
    </source>
</evidence>
<dbReference type="InterPro" id="IPR001005">
    <property type="entry name" value="SANT/Myb"/>
</dbReference>
<evidence type="ECO:0000313" key="5">
    <source>
        <dbReference type="Proteomes" id="UP001470230"/>
    </source>
</evidence>
<comment type="caution">
    <text evidence="4">The sequence shown here is derived from an EMBL/GenBank/DDBJ whole genome shotgun (WGS) entry which is preliminary data.</text>
</comment>
<dbReference type="PANTHER" id="PTHR45614:SF25">
    <property type="entry name" value="MYB PROTEIN"/>
    <property type="match status" value="1"/>
</dbReference>
<dbReference type="Gene3D" id="1.10.10.60">
    <property type="entry name" value="Homeodomain-like"/>
    <property type="match status" value="3"/>
</dbReference>
<dbReference type="Proteomes" id="UP001470230">
    <property type="component" value="Unassembled WGS sequence"/>
</dbReference>
<dbReference type="SUPFAM" id="SSF46689">
    <property type="entry name" value="Homeodomain-like"/>
    <property type="match status" value="2"/>
</dbReference>
<feature type="domain" description="HTH myb-type" evidence="3">
    <location>
        <begin position="138"/>
        <end position="192"/>
    </location>
</feature>
<feature type="domain" description="HTH myb-type" evidence="3">
    <location>
        <begin position="86"/>
        <end position="133"/>
    </location>
</feature>
<evidence type="ECO:0000256" key="1">
    <source>
        <dbReference type="SAM" id="MobiDB-lite"/>
    </source>
</evidence>
<dbReference type="InterPro" id="IPR009057">
    <property type="entry name" value="Homeodomain-like_sf"/>
</dbReference>
<dbReference type="Pfam" id="PF00249">
    <property type="entry name" value="Myb_DNA-binding"/>
    <property type="match status" value="2"/>
</dbReference>
<feature type="domain" description="Myb-like" evidence="2">
    <location>
        <begin position="138"/>
        <end position="188"/>
    </location>
</feature>
<feature type="compositionally biased region" description="Low complexity" evidence="1">
    <location>
        <begin position="241"/>
        <end position="258"/>
    </location>
</feature>
<name>A0ABR2KWK8_9EUKA</name>
<sequence>MDSSSASPTSSASTNNTNIITQHPPTRCRSQKPVKKSHPRWSASDDASLSAIMSNKTSPPNWEQIVLKFPGKTQQQVADRWNKVLNPELVKGSWSPSEDAFIIKWVKEHGGRNWSTLASNLPGRLGKQCRERWVNSLDPDLLRKPWTEEEDQILIRYQKMWGNKWAKIAHFLPGRTDNSVKNRWNSSLKRKLERIAKGQNPVQKRGRKPKRPSTAPEVLNEEVPKPDFDSMELNVHPSNMNGLTNNGNGNDDSINSGNLESTERMKDDSNGSIETIINAPTPQNAFNQSPLMGLSPILSTESPLFSLLSPNFAAYNRNLGTPMSMKSPISFFLKSPSHGGLNLQSPLPFSLDPSEPSQN</sequence>
<feature type="region of interest" description="Disordered" evidence="1">
    <location>
        <begin position="241"/>
        <end position="266"/>
    </location>
</feature>
<feature type="compositionally biased region" description="Low complexity" evidence="1">
    <location>
        <begin position="1"/>
        <end position="18"/>
    </location>
</feature>
<protein>
    <recommendedName>
        <fullName evidence="6">Myb-like DNA-binding domain containing protein</fullName>
    </recommendedName>
</protein>
<feature type="compositionally biased region" description="Basic residues" evidence="1">
    <location>
        <begin position="29"/>
        <end position="39"/>
    </location>
</feature>
<dbReference type="PROSITE" id="PS50090">
    <property type="entry name" value="MYB_LIKE"/>
    <property type="match status" value="3"/>
</dbReference>
<feature type="domain" description="Myb-like" evidence="2">
    <location>
        <begin position="40"/>
        <end position="85"/>
    </location>
</feature>
<keyword evidence="5" id="KW-1185">Reference proteome</keyword>
<feature type="region of interest" description="Disordered" evidence="1">
    <location>
        <begin position="1"/>
        <end position="47"/>
    </location>
</feature>
<organism evidence="4 5">
    <name type="scientific">Tritrichomonas musculus</name>
    <dbReference type="NCBI Taxonomy" id="1915356"/>
    <lineage>
        <taxon>Eukaryota</taxon>
        <taxon>Metamonada</taxon>
        <taxon>Parabasalia</taxon>
        <taxon>Tritrichomonadida</taxon>
        <taxon>Tritrichomonadidae</taxon>
        <taxon>Tritrichomonas</taxon>
    </lineage>
</organism>
<feature type="region of interest" description="Disordered" evidence="1">
    <location>
        <begin position="193"/>
        <end position="221"/>
    </location>
</feature>
<dbReference type="PROSITE" id="PS51294">
    <property type="entry name" value="HTH_MYB"/>
    <property type="match status" value="2"/>
</dbReference>
<dbReference type="SMART" id="SM00717">
    <property type="entry name" value="SANT"/>
    <property type="match status" value="3"/>
</dbReference>
<proteinExistence type="predicted"/>
<dbReference type="InterPro" id="IPR017930">
    <property type="entry name" value="Myb_dom"/>
</dbReference>
<dbReference type="CDD" id="cd00167">
    <property type="entry name" value="SANT"/>
    <property type="match status" value="3"/>
</dbReference>
<dbReference type="PANTHER" id="PTHR45614">
    <property type="entry name" value="MYB PROTEIN-RELATED"/>
    <property type="match status" value="1"/>
</dbReference>
<gene>
    <name evidence="4" type="ORF">M9Y10_023975</name>
</gene>
<dbReference type="InterPro" id="IPR050560">
    <property type="entry name" value="MYB_TF"/>
</dbReference>
<evidence type="ECO:0000259" key="2">
    <source>
        <dbReference type="PROSITE" id="PS50090"/>
    </source>
</evidence>
<accession>A0ABR2KWK8</accession>
<feature type="domain" description="Myb-like" evidence="2">
    <location>
        <begin position="86"/>
        <end position="137"/>
    </location>
</feature>
<evidence type="ECO:0000259" key="3">
    <source>
        <dbReference type="PROSITE" id="PS51294"/>
    </source>
</evidence>
<dbReference type="EMBL" id="JAPFFF010000003">
    <property type="protein sequence ID" value="KAK8895508.1"/>
    <property type="molecule type" value="Genomic_DNA"/>
</dbReference>
<evidence type="ECO:0000313" key="4">
    <source>
        <dbReference type="EMBL" id="KAK8895508.1"/>
    </source>
</evidence>